<feature type="transmembrane region" description="Helical" evidence="1">
    <location>
        <begin position="163"/>
        <end position="183"/>
    </location>
</feature>
<sequence>MDHEPNLIRTTRITATEQESAERYMQNSKHRRIMTVTGTSVSSNGKTLGSSDWLKVFKQHIKARFSYELRALCCFISLLCFHSAKCSILSLLLLCLKHSLSLWDPQKDMESVAKVRDASWSCYPRDPMLDQRKATDGWMDGFKCFVNQRKQSFLSVISDNLQVLMYLCLFGRGEFLGFSFIVWKQFRANTY</sequence>
<protein>
    <submittedName>
        <fullName evidence="2">Uncharacterized protein</fullName>
    </submittedName>
</protein>
<dbReference type="Proteomes" id="UP001469553">
    <property type="component" value="Unassembled WGS sequence"/>
</dbReference>
<evidence type="ECO:0000256" key="1">
    <source>
        <dbReference type="SAM" id="Phobius"/>
    </source>
</evidence>
<keyword evidence="3" id="KW-1185">Reference proteome</keyword>
<name>A0ABV0YWP1_9TELE</name>
<proteinExistence type="predicted"/>
<accession>A0ABV0YWP1</accession>
<comment type="caution">
    <text evidence="2">The sequence shown here is derived from an EMBL/GenBank/DDBJ whole genome shotgun (WGS) entry which is preliminary data.</text>
</comment>
<reference evidence="2 3" key="1">
    <citation type="submission" date="2021-06" db="EMBL/GenBank/DDBJ databases">
        <authorList>
            <person name="Palmer J.M."/>
        </authorList>
    </citation>
    <scope>NUCLEOTIDE SEQUENCE [LARGE SCALE GENOMIC DNA]</scope>
    <source>
        <strain evidence="2 3">AS_MEX2019</strain>
        <tissue evidence="2">Muscle</tissue>
    </source>
</reference>
<evidence type="ECO:0000313" key="3">
    <source>
        <dbReference type="Proteomes" id="UP001469553"/>
    </source>
</evidence>
<evidence type="ECO:0000313" key="2">
    <source>
        <dbReference type="EMBL" id="MEQ2298102.1"/>
    </source>
</evidence>
<keyword evidence="1" id="KW-0472">Membrane</keyword>
<organism evidence="2 3">
    <name type="scientific">Ameca splendens</name>
    <dbReference type="NCBI Taxonomy" id="208324"/>
    <lineage>
        <taxon>Eukaryota</taxon>
        <taxon>Metazoa</taxon>
        <taxon>Chordata</taxon>
        <taxon>Craniata</taxon>
        <taxon>Vertebrata</taxon>
        <taxon>Euteleostomi</taxon>
        <taxon>Actinopterygii</taxon>
        <taxon>Neopterygii</taxon>
        <taxon>Teleostei</taxon>
        <taxon>Neoteleostei</taxon>
        <taxon>Acanthomorphata</taxon>
        <taxon>Ovalentaria</taxon>
        <taxon>Atherinomorphae</taxon>
        <taxon>Cyprinodontiformes</taxon>
        <taxon>Goodeidae</taxon>
        <taxon>Ameca</taxon>
    </lineage>
</organism>
<gene>
    <name evidence="2" type="ORF">AMECASPLE_001789</name>
</gene>
<dbReference type="EMBL" id="JAHRIP010047085">
    <property type="protein sequence ID" value="MEQ2298102.1"/>
    <property type="molecule type" value="Genomic_DNA"/>
</dbReference>
<keyword evidence="1" id="KW-0812">Transmembrane</keyword>
<feature type="transmembrane region" description="Helical" evidence="1">
    <location>
        <begin position="69"/>
        <end position="94"/>
    </location>
</feature>
<keyword evidence="1" id="KW-1133">Transmembrane helix</keyword>